<organism evidence="3">
    <name type="scientific">uncultured Sporomusa sp</name>
    <dbReference type="NCBI Taxonomy" id="307249"/>
    <lineage>
        <taxon>Bacteria</taxon>
        <taxon>Bacillati</taxon>
        <taxon>Bacillota</taxon>
        <taxon>Negativicutes</taxon>
        <taxon>Selenomonadales</taxon>
        <taxon>Sporomusaceae</taxon>
        <taxon>Sporomusa</taxon>
        <taxon>environmental samples</taxon>
    </lineage>
</organism>
<keyword evidence="1" id="KW-1133">Transmembrane helix</keyword>
<feature type="transmembrane region" description="Helical" evidence="1">
    <location>
        <begin position="21"/>
        <end position="44"/>
    </location>
</feature>
<accession>A0A212LRR5</accession>
<evidence type="ECO:0000313" key="3">
    <source>
        <dbReference type="EMBL" id="SCM80197.1"/>
    </source>
</evidence>
<keyword evidence="1" id="KW-0472">Membrane</keyword>
<dbReference type="InterPro" id="IPR038117">
    <property type="entry name" value="BofC_C_sf"/>
</dbReference>
<dbReference type="EMBL" id="FMJE01000003">
    <property type="protein sequence ID" value="SCM80197.1"/>
    <property type="molecule type" value="Genomic_DNA"/>
</dbReference>
<reference evidence="3" key="1">
    <citation type="submission" date="2016-08" db="EMBL/GenBank/DDBJ databases">
        <authorList>
            <person name="Seilhamer J.J."/>
        </authorList>
    </citation>
    <scope>NUCLEOTIDE SEQUENCE</scope>
    <source>
        <strain evidence="3">86</strain>
    </source>
</reference>
<dbReference type="InterPro" id="IPR015050">
    <property type="entry name" value="BofC_C"/>
</dbReference>
<gene>
    <name evidence="3" type="ORF">KL86SPO_30375</name>
</gene>
<proteinExistence type="predicted"/>
<keyword evidence="1" id="KW-0812">Transmembrane</keyword>
<evidence type="ECO:0000259" key="2">
    <source>
        <dbReference type="Pfam" id="PF08955"/>
    </source>
</evidence>
<dbReference type="Gene3D" id="3.30.70.1740">
    <property type="entry name" value="Bypass-of-forespore C, C-terminal domain"/>
    <property type="match status" value="1"/>
</dbReference>
<protein>
    <recommendedName>
        <fullName evidence="2">Bypass of forespore C C-terminal domain-containing protein</fullName>
    </recommendedName>
</protein>
<dbReference type="RefSeq" id="WP_083945466.1">
    <property type="nucleotide sequence ID" value="NZ_LT608335.1"/>
</dbReference>
<sequence>MWSKFIAKLSSFHQVKVYGKLIPVKPVLIGGLILLLSGVGYYAFQDGEDGKLPIPQQETEAVKQDGKIKISANTDIVQKIIYTKCKDEEVFRTKPPDNLVGLTFNQVQKIYSGWSIEKFDTKEIEMRLQVDSLCREHANNMFIGIKDGYVTVFYGVPGPKALVKEVTKIPINALMPQDVQELRQGLVVQSKEELLRTLEGMQAR</sequence>
<dbReference type="AlphaFoldDB" id="A0A212LRR5"/>
<evidence type="ECO:0000256" key="1">
    <source>
        <dbReference type="SAM" id="Phobius"/>
    </source>
</evidence>
<feature type="domain" description="Bypass of forespore C C-terminal" evidence="2">
    <location>
        <begin position="133"/>
        <end position="202"/>
    </location>
</feature>
<dbReference type="Pfam" id="PF08955">
    <property type="entry name" value="BofC_C"/>
    <property type="match status" value="1"/>
</dbReference>
<name>A0A212LRR5_9FIRM</name>